<keyword evidence="1" id="KW-0812">Transmembrane</keyword>
<dbReference type="AlphaFoldDB" id="A0AAN6S7P7"/>
<gene>
    <name evidence="2" type="ORF">QBC46DRAFT_8124</name>
</gene>
<sequence>MPLLFYCEALFGWPCFFMSRTFGTVDLQHALIILLRGVVWMAMFFYEPHFWHRRKSTVPLGCPYKTLTPDKLLLTA</sequence>
<keyword evidence="1" id="KW-0472">Membrane</keyword>
<keyword evidence="1" id="KW-1133">Transmembrane helix</keyword>
<name>A0AAN6S7P7_9PEZI</name>
<dbReference type="EMBL" id="MU853761">
    <property type="protein sequence ID" value="KAK3944162.1"/>
    <property type="molecule type" value="Genomic_DNA"/>
</dbReference>
<accession>A0AAN6S7P7</accession>
<evidence type="ECO:0000313" key="2">
    <source>
        <dbReference type="EMBL" id="KAK3944162.1"/>
    </source>
</evidence>
<reference evidence="3" key="1">
    <citation type="journal article" date="2023" name="Mol. Phylogenet. Evol.">
        <title>Genome-scale phylogeny and comparative genomics of the fungal order Sordariales.</title>
        <authorList>
            <person name="Hensen N."/>
            <person name="Bonometti L."/>
            <person name="Westerberg I."/>
            <person name="Brannstrom I.O."/>
            <person name="Guillou S."/>
            <person name="Cros-Aarteil S."/>
            <person name="Calhoun S."/>
            <person name="Haridas S."/>
            <person name="Kuo A."/>
            <person name="Mondo S."/>
            <person name="Pangilinan J."/>
            <person name="Riley R."/>
            <person name="LaButti K."/>
            <person name="Andreopoulos B."/>
            <person name="Lipzen A."/>
            <person name="Chen C."/>
            <person name="Yan M."/>
            <person name="Daum C."/>
            <person name="Ng V."/>
            <person name="Clum A."/>
            <person name="Steindorff A."/>
            <person name="Ohm R.A."/>
            <person name="Martin F."/>
            <person name="Silar P."/>
            <person name="Natvig D.O."/>
            <person name="Lalanne C."/>
            <person name="Gautier V."/>
            <person name="Ament-Velasquez S.L."/>
            <person name="Kruys A."/>
            <person name="Hutchinson M.I."/>
            <person name="Powell A.J."/>
            <person name="Barry K."/>
            <person name="Miller A.N."/>
            <person name="Grigoriev I.V."/>
            <person name="Debuchy R."/>
            <person name="Gladieux P."/>
            <person name="Hiltunen Thoren M."/>
            <person name="Johannesson H."/>
        </authorList>
    </citation>
    <scope>NUCLEOTIDE SEQUENCE [LARGE SCALE GENOMIC DNA]</scope>
    <source>
        <strain evidence="3">CBS 340.73</strain>
    </source>
</reference>
<organism evidence="2 3">
    <name type="scientific">Diplogelasinospora grovesii</name>
    <dbReference type="NCBI Taxonomy" id="303347"/>
    <lineage>
        <taxon>Eukaryota</taxon>
        <taxon>Fungi</taxon>
        <taxon>Dikarya</taxon>
        <taxon>Ascomycota</taxon>
        <taxon>Pezizomycotina</taxon>
        <taxon>Sordariomycetes</taxon>
        <taxon>Sordariomycetidae</taxon>
        <taxon>Sordariales</taxon>
        <taxon>Diplogelasinosporaceae</taxon>
        <taxon>Diplogelasinospora</taxon>
    </lineage>
</organism>
<keyword evidence="3" id="KW-1185">Reference proteome</keyword>
<dbReference type="Proteomes" id="UP001303473">
    <property type="component" value="Unassembled WGS sequence"/>
</dbReference>
<evidence type="ECO:0000313" key="3">
    <source>
        <dbReference type="Proteomes" id="UP001303473"/>
    </source>
</evidence>
<comment type="caution">
    <text evidence="2">The sequence shown here is derived from an EMBL/GenBank/DDBJ whole genome shotgun (WGS) entry which is preliminary data.</text>
</comment>
<feature type="transmembrane region" description="Helical" evidence="1">
    <location>
        <begin position="27"/>
        <end position="46"/>
    </location>
</feature>
<proteinExistence type="predicted"/>
<evidence type="ECO:0000256" key="1">
    <source>
        <dbReference type="SAM" id="Phobius"/>
    </source>
</evidence>
<protein>
    <submittedName>
        <fullName evidence="2">Uncharacterized protein</fullName>
    </submittedName>
</protein>